<comment type="caution">
    <text evidence="2">The sequence shown here is derived from an EMBL/GenBank/DDBJ whole genome shotgun (WGS) entry which is preliminary data.</text>
</comment>
<name>A0A4S4LM48_9AGAM</name>
<dbReference type="EMBL" id="SGPL01000380">
    <property type="protein sequence ID" value="THH13179.1"/>
    <property type="molecule type" value="Genomic_DNA"/>
</dbReference>
<dbReference type="Gene3D" id="1.25.40.10">
    <property type="entry name" value="Tetratricopeptide repeat domain"/>
    <property type="match status" value="1"/>
</dbReference>
<protein>
    <recommendedName>
        <fullName evidence="1">CHAT domain-containing protein</fullName>
    </recommendedName>
</protein>
<accession>A0A4S4LM48</accession>
<sequence>MLVDSLANALQTRFKQTGQLGDLEEAISFHRQALELLPAPHPNRLMSLNNLASALSTQFEQTGQLGDLEEAISIHRQAFELHSVSHPHRWMSLNNLATALSTRFKQTDQPGDLEETISFHRQALDLCPALHPDQWVSLNNLATALSTRFKQTDQLGDLEEAISFHRQALDLLPSGHPHQCNVIGHLGLVLLAMYHCTHQQRYLDDAVIAFRASVACTSASALARFASARNWVQRTDGIHDSALEAYQAAIQLLPRIAMLGLNLQSRQEALISRSDGLARDAAACAIRSGDFKKAIELLEEGRAIFWSQALQLRTPLDDLRARKPALAQKLEKISRALEQGSQRDTFRDPSDSAHKVLSMEQEASHYRKLNDKWLAALQEIQTLDGFHNFLLPKSFDILQSAASRGPVVIINASQSRCDALVLTSSTVKHVPLDLTIVDALMLVHCMRHAASSSPLPQGLQQSLEKVIGKTRDSMTEEQRHLRPKRIDVTRHRRPDQIFHDILGTLWKCVVEPVLHSLDKKKSESPSRLWWCPTGPFTFLPLHAAGMYNAGGEGEDMVSQYVVSSYTHTLNALLSPLPQPAEPFKLLAAIHSPPGRFSLPCVGDELKMIEKHVPSDFLVKLGIPEAPSLVRDVLSHIPSASIVHFACHGTQNAQNPLESSLRMEDGPLKVSHIMKQSMPNALLAVLSACQTAMGDDKVPDEAMHLAATLLFAGFRGTVATMWNIYDMDGPYIVDSFYEYLFQDESGTRVSLPDTARAARALHLAVANLRKRHVPFARWVPFVHFGW</sequence>
<evidence type="ECO:0000259" key="1">
    <source>
        <dbReference type="Pfam" id="PF12770"/>
    </source>
</evidence>
<evidence type="ECO:0000313" key="2">
    <source>
        <dbReference type="EMBL" id="THH13179.1"/>
    </source>
</evidence>
<dbReference type="PANTHER" id="PTHR19959">
    <property type="entry name" value="KINESIN LIGHT CHAIN"/>
    <property type="match status" value="1"/>
</dbReference>
<organism evidence="2 3">
    <name type="scientific">Bondarzewia mesenterica</name>
    <dbReference type="NCBI Taxonomy" id="1095465"/>
    <lineage>
        <taxon>Eukaryota</taxon>
        <taxon>Fungi</taxon>
        <taxon>Dikarya</taxon>
        <taxon>Basidiomycota</taxon>
        <taxon>Agaricomycotina</taxon>
        <taxon>Agaricomycetes</taxon>
        <taxon>Russulales</taxon>
        <taxon>Bondarzewiaceae</taxon>
        <taxon>Bondarzewia</taxon>
    </lineage>
</organism>
<evidence type="ECO:0000313" key="3">
    <source>
        <dbReference type="Proteomes" id="UP000310158"/>
    </source>
</evidence>
<dbReference type="Pfam" id="PF13374">
    <property type="entry name" value="TPR_10"/>
    <property type="match status" value="2"/>
</dbReference>
<dbReference type="Pfam" id="PF12770">
    <property type="entry name" value="CHAT"/>
    <property type="match status" value="1"/>
</dbReference>
<gene>
    <name evidence="2" type="ORF">EW146_g7014</name>
</gene>
<dbReference type="InterPro" id="IPR011990">
    <property type="entry name" value="TPR-like_helical_dom_sf"/>
</dbReference>
<dbReference type="InterPro" id="IPR024983">
    <property type="entry name" value="CHAT_dom"/>
</dbReference>
<dbReference type="PANTHER" id="PTHR19959:SF119">
    <property type="entry name" value="FUNGAL LIPASE-LIKE DOMAIN-CONTAINING PROTEIN"/>
    <property type="match status" value="1"/>
</dbReference>
<proteinExistence type="predicted"/>
<dbReference type="OrthoDB" id="9991317at2759"/>
<dbReference type="Proteomes" id="UP000310158">
    <property type="component" value="Unassembled WGS sequence"/>
</dbReference>
<keyword evidence="3" id="KW-1185">Reference proteome</keyword>
<dbReference type="SUPFAM" id="SSF81901">
    <property type="entry name" value="HCP-like"/>
    <property type="match status" value="1"/>
</dbReference>
<reference evidence="2 3" key="1">
    <citation type="submission" date="2019-02" db="EMBL/GenBank/DDBJ databases">
        <title>Genome sequencing of the rare red list fungi Bondarzewia mesenterica.</title>
        <authorList>
            <person name="Buettner E."/>
            <person name="Kellner H."/>
        </authorList>
    </citation>
    <scope>NUCLEOTIDE SEQUENCE [LARGE SCALE GENOMIC DNA]</scope>
    <source>
        <strain evidence="2 3">DSM 108281</strain>
    </source>
</reference>
<feature type="domain" description="CHAT" evidence="1">
    <location>
        <begin position="501"/>
        <end position="784"/>
    </location>
</feature>
<dbReference type="AlphaFoldDB" id="A0A4S4LM48"/>